<reference evidence="1" key="1">
    <citation type="submission" date="2024-03" db="EMBL/GenBank/DDBJ databases">
        <title>Diverse circular DNA viruses in blood, oral, and fecal samples of captive lemurs.</title>
        <authorList>
            <person name="Paietta E.N."/>
            <person name="Kraberger S."/>
            <person name="Lund M.C."/>
            <person name="Custer J.M."/>
            <person name="Vargas K.M."/>
            <person name="Ehmke E.E."/>
            <person name="Yoder A.D."/>
            <person name="Varsani A."/>
        </authorList>
    </citation>
    <scope>NUCLEOTIDE SEQUENCE</scope>
    <source>
        <strain evidence="1">Duke_27FS_18</strain>
    </source>
</reference>
<proteinExistence type="predicted"/>
<protein>
    <submittedName>
        <fullName evidence="1">Uncharacterized protein</fullName>
    </submittedName>
</protein>
<name>A0AAU8B758_9VIRU</name>
<sequence length="120" mass="14358">MRRASVTGKRYLLSELLYDFPQERYCPIGRNGESLPSRPRFWLYIYFRYYRKEDGKPVSGSRPFSNARHALRFISQYAGKNLIDDMFFLDSKERKSYDVVVDYVNIKFLPLQTSFDFPDE</sequence>
<organism evidence="1">
    <name type="scientific">Dulem virus 191</name>
    <dbReference type="NCBI Taxonomy" id="3145668"/>
    <lineage>
        <taxon>Viruses</taxon>
        <taxon>Monodnaviria</taxon>
        <taxon>Sangervirae</taxon>
        <taxon>Phixviricota</taxon>
        <taxon>Malgrandaviricetes</taxon>
        <taxon>Petitvirales</taxon>
        <taxon>Microviridae</taxon>
        <taxon>Microvirus</taxon>
    </lineage>
</organism>
<evidence type="ECO:0000313" key="1">
    <source>
        <dbReference type="EMBL" id="XCD07350.1"/>
    </source>
</evidence>
<accession>A0AAU8B758</accession>
<dbReference type="EMBL" id="PP511786">
    <property type="protein sequence ID" value="XCD07350.1"/>
    <property type="molecule type" value="Genomic_DNA"/>
</dbReference>